<comment type="caution">
    <text evidence="5">The sequence shown here is derived from an EMBL/GenBank/DDBJ whole genome shotgun (WGS) entry which is preliminary data.</text>
</comment>
<dbReference type="Gene3D" id="2.40.420.20">
    <property type="match status" value="1"/>
</dbReference>
<dbReference type="GO" id="GO:0015562">
    <property type="term" value="F:efflux transmembrane transporter activity"/>
    <property type="evidence" value="ECO:0007669"/>
    <property type="project" value="TreeGrafter"/>
</dbReference>
<feature type="coiled-coil region" evidence="2">
    <location>
        <begin position="104"/>
        <end position="155"/>
    </location>
</feature>
<dbReference type="PANTHER" id="PTHR30469:SF15">
    <property type="entry name" value="HLYD FAMILY OF SECRETION PROTEINS"/>
    <property type="match status" value="1"/>
</dbReference>
<dbReference type="Gene3D" id="1.10.287.470">
    <property type="entry name" value="Helix hairpin bin"/>
    <property type="match status" value="1"/>
</dbReference>
<dbReference type="PANTHER" id="PTHR30469">
    <property type="entry name" value="MULTIDRUG RESISTANCE PROTEIN MDTA"/>
    <property type="match status" value="1"/>
</dbReference>
<dbReference type="NCBIfam" id="TIGR01730">
    <property type="entry name" value="RND_mfp"/>
    <property type="match status" value="1"/>
</dbReference>
<dbReference type="Pfam" id="PF25989">
    <property type="entry name" value="YknX_C"/>
    <property type="match status" value="1"/>
</dbReference>
<dbReference type="OrthoDB" id="9806939at2"/>
<organism evidence="5 6">
    <name type="scientific">Parahaliea aestuarii</name>
    <dbReference type="NCBI Taxonomy" id="1852021"/>
    <lineage>
        <taxon>Bacteria</taxon>
        <taxon>Pseudomonadati</taxon>
        <taxon>Pseudomonadota</taxon>
        <taxon>Gammaproteobacteria</taxon>
        <taxon>Cellvibrionales</taxon>
        <taxon>Halieaceae</taxon>
        <taxon>Parahaliea</taxon>
    </lineage>
</organism>
<dbReference type="AlphaFoldDB" id="A0A5C8ZYZ8"/>
<evidence type="ECO:0000313" key="5">
    <source>
        <dbReference type="EMBL" id="TXS92461.1"/>
    </source>
</evidence>
<dbReference type="InterPro" id="IPR006143">
    <property type="entry name" value="RND_pump_MFP"/>
</dbReference>
<feature type="domain" description="YknX-like C-terminal permuted SH3-like" evidence="4">
    <location>
        <begin position="278"/>
        <end position="347"/>
    </location>
</feature>
<dbReference type="InterPro" id="IPR058637">
    <property type="entry name" value="YknX-like_C"/>
</dbReference>
<feature type="signal peptide" evidence="3">
    <location>
        <begin position="1"/>
        <end position="26"/>
    </location>
</feature>
<reference evidence="5 6" key="1">
    <citation type="submission" date="2019-08" db="EMBL/GenBank/DDBJ databases">
        <title>Parahaliea maris sp. nov., isolated from the surface seawater.</title>
        <authorList>
            <person name="Liu Y."/>
        </authorList>
    </citation>
    <scope>NUCLEOTIDE SEQUENCE [LARGE SCALE GENOMIC DNA]</scope>
    <source>
        <strain evidence="5 6">S2-26</strain>
    </source>
</reference>
<evidence type="ECO:0000256" key="3">
    <source>
        <dbReference type="SAM" id="SignalP"/>
    </source>
</evidence>
<accession>A0A5C8ZYZ8</accession>
<evidence type="ECO:0000313" key="6">
    <source>
        <dbReference type="Proteomes" id="UP000321933"/>
    </source>
</evidence>
<evidence type="ECO:0000259" key="4">
    <source>
        <dbReference type="Pfam" id="PF25989"/>
    </source>
</evidence>
<proteinExistence type="inferred from homology"/>
<keyword evidence="3" id="KW-0732">Signal</keyword>
<dbReference type="Gene3D" id="2.40.50.100">
    <property type="match status" value="1"/>
</dbReference>
<dbReference type="SUPFAM" id="SSF111369">
    <property type="entry name" value="HlyD-like secretion proteins"/>
    <property type="match status" value="1"/>
</dbReference>
<evidence type="ECO:0000256" key="2">
    <source>
        <dbReference type="SAM" id="Coils"/>
    </source>
</evidence>
<dbReference type="Proteomes" id="UP000321933">
    <property type="component" value="Unassembled WGS sequence"/>
</dbReference>
<keyword evidence="6" id="KW-1185">Reference proteome</keyword>
<sequence length="356" mass="38777">MTVKRLHTISLPLLLALLVLCAGARAQPPEAVVELANVSEGEAAAVVRLPGTVISTRDAALSAEVAGRLTWIAEVGDFVEQGKPVARVDDHLLQLAQRNHSAQIARLDADIAYHQRQIERLQSLAAQNNMARSELDQVESQLAMLEQERKIAEVALERSRYDLERSQVVAPFSGVVAERSAAEGEYLETGSPLLRLVDTQRLEISVNAPLKVARHNRAGETVQVESPESRAEARIRGLVPVGDARSRMMELRLSLSDSPWLIGEAVTVELPESERFSALRVPRDALVLRDREVFVYTVDADNTARKVPVVPGAGRGTSIAVSGDLKAGEPVVIRGAERLQEGQSVRVIQHHLAVTP</sequence>
<keyword evidence="2" id="KW-0175">Coiled coil</keyword>
<gene>
    <name evidence="5" type="ORF">FVW59_08560</name>
</gene>
<dbReference type="GO" id="GO:1990281">
    <property type="term" value="C:efflux pump complex"/>
    <property type="evidence" value="ECO:0007669"/>
    <property type="project" value="TreeGrafter"/>
</dbReference>
<dbReference type="Gene3D" id="2.40.30.170">
    <property type="match status" value="1"/>
</dbReference>
<name>A0A5C8ZYZ8_9GAMM</name>
<evidence type="ECO:0000256" key="1">
    <source>
        <dbReference type="ARBA" id="ARBA00009477"/>
    </source>
</evidence>
<dbReference type="EMBL" id="VRYZ01000003">
    <property type="protein sequence ID" value="TXS92461.1"/>
    <property type="molecule type" value="Genomic_DNA"/>
</dbReference>
<comment type="similarity">
    <text evidence="1">Belongs to the membrane fusion protein (MFP) (TC 8.A.1) family.</text>
</comment>
<protein>
    <submittedName>
        <fullName evidence="5">Efflux RND transporter periplasmic adaptor subunit</fullName>
    </submittedName>
</protein>
<feature type="chain" id="PRO_5022936739" evidence="3">
    <location>
        <begin position="27"/>
        <end position="356"/>
    </location>
</feature>